<organism evidence="9 10">
    <name type="scientific">Hallella bergensis DSM 17361</name>
    <dbReference type="NCBI Taxonomy" id="585502"/>
    <lineage>
        <taxon>Bacteria</taxon>
        <taxon>Pseudomonadati</taxon>
        <taxon>Bacteroidota</taxon>
        <taxon>Bacteroidia</taxon>
        <taxon>Bacteroidales</taxon>
        <taxon>Prevotellaceae</taxon>
        <taxon>Hallella</taxon>
    </lineage>
</organism>
<dbReference type="NCBIfam" id="TIGR03426">
    <property type="entry name" value="shape_MreD"/>
    <property type="match status" value="1"/>
</dbReference>
<feature type="transmembrane region" description="Helical" evidence="8">
    <location>
        <begin position="113"/>
        <end position="134"/>
    </location>
</feature>
<reference evidence="9 10" key="1">
    <citation type="submission" date="2009-10" db="EMBL/GenBank/DDBJ databases">
        <authorList>
            <person name="Qin X."/>
            <person name="Bachman B."/>
            <person name="Battles P."/>
            <person name="Bell A."/>
            <person name="Bess C."/>
            <person name="Bickham C."/>
            <person name="Chaboub L."/>
            <person name="Chen D."/>
            <person name="Coyle M."/>
            <person name="Deiros D.R."/>
            <person name="Dinh H."/>
            <person name="Forbes L."/>
            <person name="Fowler G."/>
            <person name="Francisco L."/>
            <person name="Fu Q."/>
            <person name="Gubbala S."/>
            <person name="Hale W."/>
            <person name="Han Y."/>
            <person name="Hemphill L."/>
            <person name="Highlander S.K."/>
            <person name="Hirani K."/>
            <person name="Hogues M."/>
            <person name="Jackson L."/>
            <person name="Jakkamsetti A."/>
            <person name="Javaid M."/>
            <person name="Jiang H."/>
            <person name="Korchina V."/>
            <person name="Kovar C."/>
            <person name="Lara F."/>
            <person name="Lee S."/>
            <person name="Mata R."/>
            <person name="Mathew T."/>
            <person name="Moen C."/>
            <person name="Morales K."/>
            <person name="Munidasa M."/>
            <person name="Nazareth L."/>
            <person name="Ngo R."/>
            <person name="Nguyen L."/>
            <person name="Okwuonu G."/>
            <person name="Ongeri F."/>
            <person name="Patil S."/>
            <person name="Petrosino J."/>
            <person name="Pham C."/>
            <person name="Pham P."/>
            <person name="Pu L.-L."/>
            <person name="Puazo M."/>
            <person name="Raj R."/>
            <person name="Reid J."/>
            <person name="Rouhana J."/>
            <person name="Saada N."/>
            <person name="Shang Y."/>
            <person name="Simmons D."/>
            <person name="Thornton R."/>
            <person name="Warren J."/>
            <person name="Weissenberger G."/>
            <person name="Zhang J."/>
            <person name="Zhang L."/>
            <person name="Zhou C."/>
            <person name="Zhu D."/>
            <person name="Muzny D."/>
            <person name="Worley K."/>
            <person name="Gibbs R."/>
        </authorList>
    </citation>
    <scope>NUCLEOTIDE SEQUENCE [LARGE SCALE GENOMIC DNA]</scope>
    <source>
        <strain evidence="9 10">DSM 17361</strain>
    </source>
</reference>
<evidence type="ECO:0000256" key="5">
    <source>
        <dbReference type="ARBA" id="ARBA00022960"/>
    </source>
</evidence>
<comment type="subcellular location">
    <subcellularLocation>
        <location evidence="1">Cell membrane</location>
        <topology evidence="1">Multi-pass membrane protein</topology>
    </subcellularLocation>
</comment>
<evidence type="ECO:0000313" key="9">
    <source>
        <dbReference type="EMBL" id="EFA44586.1"/>
    </source>
</evidence>
<keyword evidence="4 8" id="KW-0812">Transmembrane</keyword>
<evidence type="ECO:0000256" key="8">
    <source>
        <dbReference type="SAM" id="Phobius"/>
    </source>
</evidence>
<evidence type="ECO:0000313" key="10">
    <source>
        <dbReference type="Proteomes" id="UP000003160"/>
    </source>
</evidence>
<dbReference type="GO" id="GO:0008360">
    <property type="term" value="P:regulation of cell shape"/>
    <property type="evidence" value="ECO:0007669"/>
    <property type="project" value="UniProtKB-KW"/>
</dbReference>
<keyword evidence="6 8" id="KW-1133">Transmembrane helix</keyword>
<evidence type="ECO:0000256" key="6">
    <source>
        <dbReference type="ARBA" id="ARBA00022989"/>
    </source>
</evidence>
<name>D1PVL6_9BACT</name>
<dbReference type="InterPro" id="IPR007227">
    <property type="entry name" value="Cell_shape_determining_MreD"/>
</dbReference>
<accession>D1PVL6</accession>
<evidence type="ECO:0000256" key="2">
    <source>
        <dbReference type="ARBA" id="ARBA00007776"/>
    </source>
</evidence>
<gene>
    <name evidence="9" type="primary">mreD</name>
    <name evidence="9" type="ORF">HMPREF0645_1001</name>
</gene>
<dbReference type="HOGENOM" id="CLU_125324_0_0_10"/>
<feature type="transmembrane region" description="Helical" evidence="8">
    <location>
        <begin position="28"/>
        <end position="44"/>
    </location>
</feature>
<protein>
    <submittedName>
        <fullName evidence="9">Rod shape-determining protein MreD</fullName>
    </submittedName>
</protein>
<keyword evidence="10" id="KW-1185">Reference proteome</keyword>
<comment type="caution">
    <text evidence="9">The sequence shown here is derived from an EMBL/GenBank/DDBJ whole genome shotgun (WGS) entry which is preliminary data.</text>
</comment>
<dbReference type="AlphaFoldDB" id="D1PVL6"/>
<dbReference type="RefSeq" id="WP_007173115.1">
    <property type="nucleotide sequence ID" value="NZ_GG704780.1"/>
</dbReference>
<keyword evidence="7 8" id="KW-0472">Membrane</keyword>
<keyword evidence="3" id="KW-1003">Cell membrane</keyword>
<dbReference type="eggNOG" id="ENOG50315DF">
    <property type="taxonomic scope" value="Bacteria"/>
</dbReference>
<keyword evidence="5" id="KW-0133">Cell shape</keyword>
<feature type="transmembrane region" description="Helical" evidence="8">
    <location>
        <begin position="5"/>
        <end position="22"/>
    </location>
</feature>
<proteinExistence type="inferred from homology"/>
<comment type="similarity">
    <text evidence="2">Belongs to the MreD family.</text>
</comment>
<evidence type="ECO:0000256" key="7">
    <source>
        <dbReference type="ARBA" id="ARBA00023136"/>
    </source>
</evidence>
<sequence length="166" mass="19239">MNINFLYRLLLFVVLLLAQVLVLNHIHLFHVATPLLYIYFVLSFRRNYPRWGAMVWSFLMGLGVDVFSNTPGVAAASMTMVAFLQPYMLEIFVQRDSDEDLRPSIRTLTFSGYLGYAFLMTLTYCLLFFTIETFNFFNWAHWGMSILGSLVLSVVLIIVVENLRKD</sequence>
<dbReference type="Proteomes" id="UP000003160">
    <property type="component" value="Unassembled WGS sequence"/>
</dbReference>
<evidence type="ECO:0000256" key="3">
    <source>
        <dbReference type="ARBA" id="ARBA00022475"/>
    </source>
</evidence>
<evidence type="ECO:0000256" key="1">
    <source>
        <dbReference type="ARBA" id="ARBA00004651"/>
    </source>
</evidence>
<feature type="transmembrane region" description="Helical" evidence="8">
    <location>
        <begin position="140"/>
        <end position="160"/>
    </location>
</feature>
<dbReference type="OrthoDB" id="1132160at2"/>
<dbReference type="EMBL" id="ACKS01000039">
    <property type="protein sequence ID" value="EFA44586.1"/>
    <property type="molecule type" value="Genomic_DNA"/>
</dbReference>
<dbReference type="GO" id="GO:0005886">
    <property type="term" value="C:plasma membrane"/>
    <property type="evidence" value="ECO:0007669"/>
    <property type="project" value="UniProtKB-SubCell"/>
</dbReference>
<evidence type="ECO:0000256" key="4">
    <source>
        <dbReference type="ARBA" id="ARBA00022692"/>
    </source>
</evidence>